<keyword evidence="8" id="KW-0472">Membrane</keyword>
<keyword evidence="8" id="KW-1133">Transmembrane helix</keyword>
<dbReference type="InterPro" id="IPR001382">
    <property type="entry name" value="Glyco_hydro_47"/>
</dbReference>
<comment type="caution">
    <text evidence="9">The sequence shown here is derived from an EMBL/GenBank/DDBJ whole genome shotgun (WGS) entry which is preliminary data.</text>
</comment>
<evidence type="ECO:0000256" key="4">
    <source>
        <dbReference type="ARBA" id="ARBA00022801"/>
    </source>
</evidence>
<protein>
    <recommendedName>
        <fullName evidence="6">alpha-1,2-Mannosidase</fullName>
        <ecNumber evidence="6">3.2.1.-</ecNumber>
    </recommendedName>
</protein>
<dbReference type="SUPFAM" id="SSF48225">
    <property type="entry name" value="Seven-hairpin glycosidases"/>
    <property type="match status" value="1"/>
</dbReference>
<keyword evidence="6" id="KW-0326">Glycosidase</keyword>
<comment type="pathway">
    <text evidence="2">Protein modification; protein glycosylation.</text>
</comment>
<organism evidence="9 10">
    <name type="scientific">Diaporthe vaccinii</name>
    <dbReference type="NCBI Taxonomy" id="105482"/>
    <lineage>
        <taxon>Eukaryota</taxon>
        <taxon>Fungi</taxon>
        <taxon>Dikarya</taxon>
        <taxon>Ascomycota</taxon>
        <taxon>Pezizomycotina</taxon>
        <taxon>Sordariomycetes</taxon>
        <taxon>Sordariomycetidae</taxon>
        <taxon>Diaporthales</taxon>
        <taxon>Diaporthaceae</taxon>
        <taxon>Diaporthe</taxon>
        <taxon>Diaporthe eres species complex</taxon>
    </lineage>
</organism>
<evidence type="ECO:0000313" key="10">
    <source>
        <dbReference type="Proteomes" id="UP001600888"/>
    </source>
</evidence>
<keyword evidence="10" id="KW-1185">Reference proteome</keyword>
<dbReference type="Pfam" id="PF01532">
    <property type="entry name" value="Glyco_hydro_47"/>
    <property type="match status" value="1"/>
</dbReference>
<feature type="region of interest" description="Disordered" evidence="7">
    <location>
        <begin position="101"/>
        <end position="132"/>
    </location>
</feature>
<gene>
    <name evidence="9" type="ORF">FJTKL_13994</name>
</gene>
<dbReference type="Gene3D" id="1.50.10.10">
    <property type="match status" value="1"/>
</dbReference>
<keyword evidence="5" id="KW-1015">Disulfide bond</keyword>
<feature type="region of interest" description="Disordered" evidence="7">
    <location>
        <begin position="1"/>
        <end position="23"/>
    </location>
</feature>
<comment type="cofactor">
    <cofactor evidence="1">
        <name>Ca(2+)</name>
        <dbReference type="ChEBI" id="CHEBI:29108"/>
    </cofactor>
</comment>
<dbReference type="PRINTS" id="PR00747">
    <property type="entry name" value="GLYHDRLASE47"/>
</dbReference>
<evidence type="ECO:0000256" key="1">
    <source>
        <dbReference type="ARBA" id="ARBA00001913"/>
    </source>
</evidence>
<dbReference type="InterPro" id="IPR050749">
    <property type="entry name" value="Glycosyl_Hydrolase_47"/>
</dbReference>
<accession>A0ABR4E9A1</accession>
<evidence type="ECO:0000256" key="5">
    <source>
        <dbReference type="ARBA" id="ARBA00023157"/>
    </source>
</evidence>
<comment type="similarity">
    <text evidence="3 6">Belongs to the glycosyl hydrolase 47 family.</text>
</comment>
<evidence type="ECO:0000313" key="9">
    <source>
        <dbReference type="EMBL" id="KAL2279012.1"/>
    </source>
</evidence>
<name>A0ABR4E9A1_9PEZI</name>
<dbReference type="EC" id="3.2.1.-" evidence="6"/>
<sequence length="631" mass="70267">MYPPAPYKARKKRNSGPSLPRSPFAAFGRGRRARLGRKDLALTLLGVLVVYLVYTSWGPGSRREPESTRLERLMNDEASARRVWDVTSSFDWAAIKFKYPPPTDPAPLPTGPEGKGKGKKGKKSSVLPPVQHRFPPETAAAAAVREARRDEVRAVFQKSWRSYRRFAWMQDALLPVSGGGRDQFSGWAATLVDALDTLWIMGMREEFDEAVDAVARIDFGQSTNPRVNMFETNIRYLGGLMAAYDLSGRSVLLAKAVELGDMLFAGFNTVSRMPVDFFDMGQSQSGEGLQVEGGVVSASPGTLLLEFTRLTQLTGDPKYYGAIAPIADLFHEGQNETNIPGVWPQWVSMSAPDVVSGSFFSLGSGADSLFEYTIKMHVLLGGHEQKYATMSAGWMEAGNEHMLFRPMLPDGPDVLLAANANAPQRGQVSLDTESEHLACFLGGTYALGGRVLEGRGHLVDVGARLAKGCAWAYRVMPTGMMPERFRAVPCESRETCPWSQRRWDEERAVRLDREDHLPLGVVSAKDKRYILRPEAIESLFVLWRVTGRVEFQEAAWDMFRAVANGTETEYANAAVMDVTRAEYPLEKEDYMESFWLAETLKYFYLALSPPDLISLDDFVLNTEAHPFRRPT</sequence>
<dbReference type="PANTHER" id="PTHR11742:SF29">
    <property type="entry name" value="ALPHA-1,2-MANNOSIDASE"/>
    <property type="match status" value="1"/>
</dbReference>
<evidence type="ECO:0000256" key="8">
    <source>
        <dbReference type="SAM" id="Phobius"/>
    </source>
</evidence>
<dbReference type="Proteomes" id="UP001600888">
    <property type="component" value="Unassembled WGS sequence"/>
</dbReference>
<feature type="transmembrane region" description="Helical" evidence="8">
    <location>
        <begin position="39"/>
        <end position="57"/>
    </location>
</feature>
<evidence type="ECO:0000256" key="2">
    <source>
        <dbReference type="ARBA" id="ARBA00004922"/>
    </source>
</evidence>
<evidence type="ECO:0000256" key="3">
    <source>
        <dbReference type="ARBA" id="ARBA00007658"/>
    </source>
</evidence>
<evidence type="ECO:0000256" key="6">
    <source>
        <dbReference type="RuleBase" id="RU361193"/>
    </source>
</evidence>
<dbReference type="EMBL" id="JBAWTH010000080">
    <property type="protein sequence ID" value="KAL2279012.1"/>
    <property type="molecule type" value="Genomic_DNA"/>
</dbReference>
<dbReference type="PANTHER" id="PTHR11742">
    <property type="entry name" value="MANNOSYL-OLIGOSACCHARIDE ALPHA-1,2-MANNOSIDASE-RELATED"/>
    <property type="match status" value="1"/>
</dbReference>
<reference evidence="9 10" key="1">
    <citation type="submission" date="2024-03" db="EMBL/GenBank/DDBJ databases">
        <title>A high-quality draft genome sequence of Diaporthe vaccinii, a causative agent of upright dieback and viscid rot disease in cranberry plants.</title>
        <authorList>
            <person name="Sarrasin M."/>
            <person name="Lang B.F."/>
            <person name="Burger G."/>
        </authorList>
    </citation>
    <scope>NUCLEOTIDE SEQUENCE [LARGE SCALE GENOMIC DNA]</scope>
    <source>
        <strain evidence="9 10">IS7</strain>
    </source>
</reference>
<dbReference type="InterPro" id="IPR012341">
    <property type="entry name" value="6hp_glycosidase-like_sf"/>
</dbReference>
<proteinExistence type="inferred from homology"/>
<dbReference type="InterPro" id="IPR036026">
    <property type="entry name" value="Seven-hairpin_glycosidases"/>
</dbReference>
<feature type="compositionally biased region" description="Pro residues" evidence="7">
    <location>
        <begin position="101"/>
        <end position="110"/>
    </location>
</feature>
<keyword evidence="8" id="KW-0812">Transmembrane</keyword>
<evidence type="ECO:0000256" key="7">
    <source>
        <dbReference type="SAM" id="MobiDB-lite"/>
    </source>
</evidence>
<keyword evidence="4 6" id="KW-0378">Hydrolase</keyword>